<keyword evidence="5" id="KW-1003">Cell membrane</keyword>
<dbReference type="Pfam" id="PF00528">
    <property type="entry name" value="BPD_transp_1"/>
    <property type="match status" value="1"/>
</dbReference>
<evidence type="ECO:0000256" key="2">
    <source>
        <dbReference type="ARBA" id="ARBA00004202"/>
    </source>
</evidence>
<dbReference type="PANTHER" id="PTHR43297:SF2">
    <property type="entry name" value="DIPEPTIDE TRANSPORT ATP-BINDING PROTEIN DPPD"/>
    <property type="match status" value="1"/>
</dbReference>
<dbReference type="InterPro" id="IPR013563">
    <property type="entry name" value="Oligopep_ABC_C"/>
</dbReference>
<dbReference type="NCBIfam" id="TIGR01727">
    <property type="entry name" value="oligo_HPY"/>
    <property type="match status" value="1"/>
</dbReference>
<dbReference type="InterPro" id="IPR000515">
    <property type="entry name" value="MetI-like"/>
</dbReference>
<feature type="transmembrane region" description="Helical" evidence="11">
    <location>
        <begin position="110"/>
        <end position="136"/>
    </location>
</feature>
<evidence type="ECO:0000259" key="12">
    <source>
        <dbReference type="PROSITE" id="PS50893"/>
    </source>
</evidence>
<feature type="transmembrane region" description="Helical" evidence="11">
    <location>
        <begin position="79"/>
        <end position="103"/>
    </location>
</feature>
<keyword evidence="15" id="KW-1185">Reference proteome</keyword>
<accession>A0A917UK22</accession>
<dbReference type="Pfam" id="PF08352">
    <property type="entry name" value="oligo_HPY"/>
    <property type="match status" value="1"/>
</dbReference>
<feature type="domain" description="ABC transporter" evidence="12">
    <location>
        <begin position="306"/>
        <end position="555"/>
    </location>
</feature>
<dbReference type="InterPro" id="IPR050388">
    <property type="entry name" value="ABC_Ni/Peptide_Import"/>
</dbReference>
<evidence type="ECO:0000256" key="11">
    <source>
        <dbReference type="RuleBase" id="RU363032"/>
    </source>
</evidence>
<dbReference type="InterPro" id="IPR035906">
    <property type="entry name" value="MetI-like_sf"/>
</dbReference>
<dbReference type="CDD" id="cd06261">
    <property type="entry name" value="TM_PBP2"/>
    <property type="match status" value="1"/>
</dbReference>
<dbReference type="Pfam" id="PF00005">
    <property type="entry name" value="ABC_tran"/>
    <property type="match status" value="1"/>
</dbReference>
<dbReference type="InterPro" id="IPR027417">
    <property type="entry name" value="P-loop_NTPase"/>
</dbReference>
<feature type="transmembrane region" description="Helical" evidence="11">
    <location>
        <begin position="196"/>
        <end position="221"/>
    </location>
</feature>
<feature type="domain" description="ABC transmembrane type-1" evidence="13">
    <location>
        <begin position="75"/>
        <end position="264"/>
    </location>
</feature>
<dbReference type="PANTHER" id="PTHR43297">
    <property type="entry name" value="OLIGOPEPTIDE TRANSPORT ATP-BINDING PROTEIN APPD"/>
    <property type="match status" value="1"/>
</dbReference>
<reference evidence="14" key="1">
    <citation type="journal article" date="2014" name="Int. J. Syst. Evol. Microbiol.">
        <title>Complete genome sequence of Corynebacterium casei LMG S-19264T (=DSM 44701T), isolated from a smear-ripened cheese.</title>
        <authorList>
            <consortium name="US DOE Joint Genome Institute (JGI-PGF)"/>
            <person name="Walter F."/>
            <person name="Albersmeier A."/>
            <person name="Kalinowski J."/>
            <person name="Ruckert C."/>
        </authorList>
    </citation>
    <scope>NUCLEOTIDE SEQUENCE</scope>
    <source>
        <strain evidence="14">CGMCC 4.7110</strain>
    </source>
</reference>
<dbReference type="SUPFAM" id="SSF52540">
    <property type="entry name" value="P-loop containing nucleoside triphosphate hydrolases"/>
    <property type="match status" value="1"/>
</dbReference>
<evidence type="ECO:0000256" key="8">
    <source>
        <dbReference type="ARBA" id="ARBA00022840"/>
    </source>
</evidence>
<dbReference type="GO" id="GO:0015833">
    <property type="term" value="P:peptide transport"/>
    <property type="evidence" value="ECO:0007669"/>
    <property type="project" value="InterPro"/>
</dbReference>
<dbReference type="InterPro" id="IPR003439">
    <property type="entry name" value="ABC_transporter-like_ATP-bd"/>
</dbReference>
<dbReference type="FunFam" id="3.40.50.300:FF:000016">
    <property type="entry name" value="Oligopeptide ABC transporter ATP-binding component"/>
    <property type="match status" value="1"/>
</dbReference>
<comment type="similarity">
    <text evidence="3">Belongs to the ABC transporter superfamily.</text>
</comment>
<keyword evidence="6 11" id="KW-0812">Transmembrane</keyword>
<evidence type="ECO:0000256" key="3">
    <source>
        <dbReference type="ARBA" id="ARBA00005417"/>
    </source>
</evidence>
<sequence>MPKTRLGAAGATPTRLLATVLVVALVVLAVIGPWIWGDQARVPDPAHLAQAPSGAHLLGTDNLGRDVLARVLTATRRSLVMAVGATALAVVLGALVGALPVVLGRRVQRVLASVLTTWMAFPVLLVALFTTILLGPGATTAVIAMGLTMTPVFGRLMQTLTAGIESSDYLVAARMLGISRRRQFTRYVLPNIAEPVLVYITLNIGGALLALSSLSFLGLGVQAPDFDWGRMLGDALPAVYTSPWTTVAPGAAIVVAGIAFGLAGEVLAGIARGQDSPVRAARTPAPAAALGTPPPGAGEHTTAALLTVENLRVEFPTAGGWTTPVRDVSLRLHPGEIVGVVGESGSGKSVTAMAIARLTSSTGSVRSRRLDFDGTDLAALSDSELRERIGRRIAVVFQDPSTFLNPALRIGTQLTEGLPDHGGAPAGARNKAVQLLDRLRITRPETRLGQYPNELSGGMRQRVLIAMAQMAEADLIIADEPTTALDMTVQHHVLRTLHERCHEDGSAALVVSHDIGVLTSLCSRIVVMYAGRVVEELSVDALLDGPAHPYTRALLASLPTLDTEVEKPLDTIPGHPPHPDEPIAGCAYAARCTRAEDRCRTDLPTLTPGTADATVACWFPLTPRTVTPRSAT</sequence>
<feature type="transmembrane region" description="Helical" evidence="11">
    <location>
        <begin position="241"/>
        <end position="263"/>
    </location>
</feature>
<dbReference type="PROSITE" id="PS50893">
    <property type="entry name" value="ABC_TRANSPORTER_2"/>
    <property type="match status" value="1"/>
</dbReference>
<dbReference type="GO" id="GO:0016887">
    <property type="term" value="F:ATP hydrolysis activity"/>
    <property type="evidence" value="ECO:0007669"/>
    <property type="project" value="InterPro"/>
</dbReference>
<organism evidence="14 15">
    <name type="scientific">Streptomyces fuscichromogenes</name>
    <dbReference type="NCBI Taxonomy" id="1324013"/>
    <lineage>
        <taxon>Bacteria</taxon>
        <taxon>Bacillati</taxon>
        <taxon>Actinomycetota</taxon>
        <taxon>Actinomycetes</taxon>
        <taxon>Kitasatosporales</taxon>
        <taxon>Streptomycetaceae</taxon>
        <taxon>Streptomyces</taxon>
    </lineage>
</organism>
<protein>
    <submittedName>
        <fullName evidence="14">Peptide ABC transporter ATP-binding protein</fullName>
    </submittedName>
</protein>
<dbReference type="SUPFAM" id="SSF161098">
    <property type="entry name" value="MetI-like"/>
    <property type="match status" value="1"/>
</dbReference>
<evidence type="ECO:0000256" key="1">
    <source>
        <dbReference type="ARBA" id="ARBA00004141"/>
    </source>
</evidence>
<dbReference type="Gene3D" id="3.40.50.300">
    <property type="entry name" value="P-loop containing nucleotide triphosphate hydrolases"/>
    <property type="match status" value="1"/>
</dbReference>
<evidence type="ECO:0000313" key="15">
    <source>
        <dbReference type="Proteomes" id="UP000653411"/>
    </source>
</evidence>
<comment type="caution">
    <text evidence="14">The sequence shown here is derived from an EMBL/GenBank/DDBJ whole genome shotgun (WGS) entry which is preliminary data.</text>
</comment>
<dbReference type="EMBL" id="BMML01000003">
    <property type="protein sequence ID" value="GGM97300.1"/>
    <property type="molecule type" value="Genomic_DNA"/>
</dbReference>
<dbReference type="Proteomes" id="UP000653411">
    <property type="component" value="Unassembled WGS sequence"/>
</dbReference>
<keyword evidence="7" id="KW-0547">Nucleotide-binding</keyword>
<dbReference type="PROSITE" id="PS50928">
    <property type="entry name" value="ABC_TM1"/>
    <property type="match status" value="1"/>
</dbReference>
<evidence type="ECO:0000256" key="5">
    <source>
        <dbReference type="ARBA" id="ARBA00022475"/>
    </source>
</evidence>
<keyword evidence="9 11" id="KW-1133">Transmembrane helix</keyword>
<reference evidence="14" key="2">
    <citation type="submission" date="2020-09" db="EMBL/GenBank/DDBJ databases">
        <authorList>
            <person name="Sun Q."/>
            <person name="Zhou Y."/>
        </authorList>
    </citation>
    <scope>NUCLEOTIDE SEQUENCE</scope>
    <source>
        <strain evidence="14">CGMCC 4.7110</strain>
    </source>
</reference>
<dbReference type="GO" id="GO:0055085">
    <property type="term" value="P:transmembrane transport"/>
    <property type="evidence" value="ECO:0007669"/>
    <property type="project" value="InterPro"/>
</dbReference>
<gene>
    <name evidence="14" type="ORF">GCM10011578_017520</name>
</gene>
<dbReference type="GO" id="GO:0005886">
    <property type="term" value="C:plasma membrane"/>
    <property type="evidence" value="ECO:0007669"/>
    <property type="project" value="UniProtKB-SubCell"/>
</dbReference>
<keyword evidence="4 11" id="KW-0813">Transport</keyword>
<evidence type="ECO:0000256" key="7">
    <source>
        <dbReference type="ARBA" id="ARBA00022741"/>
    </source>
</evidence>
<dbReference type="SMART" id="SM00382">
    <property type="entry name" value="AAA"/>
    <property type="match status" value="1"/>
</dbReference>
<keyword evidence="8 14" id="KW-0067">ATP-binding</keyword>
<evidence type="ECO:0000256" key="9">
    <source>
        <dbReference type="ARBA" id="ARBA00022989"/>
    </source>
</evidence>
<comment type="subcellular location">
    <subcellularLocation>
        <location evidence="11">Cell membrane</location>
        <topology evidence="11">Multi-pass membrane protein</topology>
    </subcellularLocation>
    <subcellularLocation>
        <location evidence="2">Cell membrane</location>
        <topology evidence="2">Peripheral membrane protein</topology>
    </subcellularLocation>
    <subcellularLocation>
        <location evidence="1">Membrane</location>
        <topology evidence="1">Multi-pass membrane protein</topology>
    </subcellularLocation>
</comment>
<evidence type="ECO:0000259" key="13">
    <source>
        <dbReference type="PROSITE" id="PS50928"/>
    </source>
</evidence>
<dbReference type="GO" id="GO:0005524">
    <property type="term" value="F:ATP binding"/>
    <property type="evidence" value="ECO:0007669"/>
    <property type="project" value="UniProtKB-KW"/>
</dbReference>
<feature type="transmembrane region" description="Helical" evidence="11">
    <location>
        <begin position="16"/>
        <end position="36"/>
    </location>
</feature>
<dbReference type="AlphaFoldDB" id="A0A917UK22"/>
<dbReference type="CDD" id="cd03257">
    <property type="entry name" value="ABC_NikE_OppD_transporters"/>
    <property type="match status" value="1"/>
</dbReference>
<dbReference type="InterPro" id="IPR003593">
    <property type="entry name" value="AAA+_ATPase"/>
</dbReference>
<evidence type="ECO:0000256" key="4">
    <source>
        <dbReference type="ARBA" id="ARBA00022448"/>
    </source>
</evidence>
<proteinExistence type="inferred from homology"/>
<keyword evidence="10 11" id="KW-0472">Membrane</keyword>
<dbReference type="RefSeq" id="WP_189262017.1">
    <property type="nucleotide sequence ID" value="NZ_BMML01000003.1"/>
</dbReference>
<comment type="similarity">
    <text evidence="11">Belongs to the binding-protein-dependent transport system permease family.</text>
</comment>
<evidence type="ECO:0000256" key="10">
    <source>
        <dbReference type="ARBA" id="ARBA00023136"/>
    </source>
</evidence>
<evidence type="ECO:0000256" key="6">
    <source>
        <dbReference type="ARBA" id="ARBA00022692"/>
    </source>
</evidence>
<name>A0A917UK22_9ACTN</name>
<evidence type="ECO:0000313" key="14">
    <source>
        <dbReference type="EMBL" id="GGM97300.1"/>
    </source>
</evidence>
<dbReference type="Gene3D" id="1.10.3720.10">
    <property type="entry name" value="MetI-like"/>
    <property type="match status" value="1"/>
</dbReference>